<dbReference type="EMBL" id="GG745337">
    <property type="protein sequence ID" value="KNE61333.1"/>
    <property type="molecule type" value="Genomic_DNA"/>
</dbReference>
<feature type="compositionally biased region" description="Low complexity" evidence="1">
    <location>
        <begin position="40"/>
        <end position="56"/>
    </location>
</feature>
<reference evidence="2 3" key="1">
    <citation type="submission" date="2009-11" db="EMBL/GenBank/DDBJ databases">
        <title>Annotation of Allomyces macrogynus ATCC 38327.</title>
        <authorList>
            <consortium name="The Broad Institute Genome Sequencing Platform"/>
            <person name="Russ C."/>
            <person name="Cuomo C."/>
            <person name="Burger G."/>
            <person name="Gray M.W."/>
            <person name="Holland P.W.H."/>
            <person name="King N."/>
            <person name="Lang F.B.F."/>
            <person name="Roger A.J."/>
            <person name="Ruiz-Trillo I."/>
            <person name="Young S.K."/>
            <person name="Zeng Q."/>
            <person name="Gargeya S."/>
            <person name="Fitzgerald M."/>
            <person name="Haas B."/>
            <person name="Abouelleil A."/>
            <person name="Alvarado L."/>
            <person name="Arachchi H.M."/>
            <person name="Berlin A."/>
            <person name="Chapman S.B."/>
            <person name="Gearin G."/>
            <person name="Goldberg J."/>
            <person name="Griggs A."/>
            <person name="Gujja S."/>
            <person name="Hansen M."/>
            <person name="Heiman D."/>
            <person name="Howarth C."/>
            <person name="Larimer J."/>
            <person name="Lui A."/>
            <person name="MacDonald P.J.P."/>
            <person name="McCowen C."/>
            <person name="Montmayeur A."/>
            <person name="Murphy C."/>
            <person name="Neiman D."/>
            <person name="Pearson M."/>
            <person name="Priest M."/>
            <person name="Roberts A."/>
            <person name="Saif S."/>
            <person name="Shea T."/>
            <person name="Sisk P."/>
            <person name="Stolte C."/>
            <person name="Sykes S."/>
            <person name="Wortman J."/>
            <person name="Nusbaum C."/>
            <person name="Birren B."/>
        </authorList>
    </citation>
    <scope>NUCLEOTIDE SEQUENCE [LARGE SCALE GENOMIC DNA]</scope>
    <source>
        <strain evidence="2 3">ATCC 38327</strain>
    </source>
</reference>
<accession>A0A0L0SFP0</accession>
<dbReference type="VEuPathDB" id="FungiDB:AMAG_07070"/>
<feature type="region of interest" description="Disordered" evidence="1">
    <location>
        <begin position="1"/>
        <end position="101"/>
    </location>
</feature>
<name>A0A0L0SFP0_ALLM3</name>
<gene>
    <name evidence="2" type="ORF">AMAG_07070</name>
</gene>
<dbReference type="Proteomes" id="UP000054350">
    <property type="component" value="Unassembled WGS sequence"/>
</dbReference>
<evidence type="ECO:0000313" key="2">
    <source>
        <dbReference type="EMBL" id="KNE61333.1"/>
    </source>
</evidence>
<proteinExistence type="predicted"/>
<sequence length="164" mass="17292">MVPDAEMALPHDQGLVPVVPSAASSRGAPIARDSGGEGGDNSISSSEEFDSESTSGDEGGVMDDGVEEAHDGEQQVARPPPRPARQQRPSPPVLVPSNDEPWRVVPVPRVKVQAPVGDDSGELVALAKMHVVLMQAEQPQYKSAWLGKPLSFKSKTIGVKIGKI</sequence>
<dbReference type="AlphaFoldDB" id="A0A0L0SFP0"/>
<organism evidence="2 3">
    <name type="scientific">Allomyces macrogynus (strain ATCC 38327)</name>
    <name type="common">Allomyces javanicus var. macrogynus</name>
    <dbReference type="NCBI Taxonomy" id="578462"/>
    <lineage>
        <taxon>Eukaryota</taxon>
        <taxon>Fungi</taxon>
        <taxon>Fungi incertae sedis</taxon>
        <taxon>Blastocladiomycota</taxon>
        <taxon>Blastocladiomycetes</taxon>
        <taxon>Blastocladiales</taxon>
        <taxon>Blastocladiaceae</taxon>
        <taxon>Allomyces</taxon>
    </lineage>
</organism>
<protein>
    <submittedName>
        <fullName evidence="2">Uncharacterized protein</fullName>
    </submittedName>
</protein>
<evidence type="ECO:0000313" key="3">
    <source>
        <dbReference type="Proteomes" id="UP000054350"/>
    </source>
</evidence>
<reference evidence="3" key="2">
    <citation type="submission" date="2009-11" db="EMBL/GenBank/DDBJ databases">
        <title>The Genome Sequence of Allomyces macrogynus strain ATCC 38327.</title>
        <authorList>
            <consortium name="The Broad Institute Genome Sequencing Platform"/>
            <person name="Russ C."/>
            <person name="Cuomo C."/>
            <person name="Shea T."/>
            <person name="Young S.K."/>
            <person name="Zeng Q."/>
            <person name="Koehrsen M."/>
            <person name="Haas B."/>
            <person name="Borodovsky M."/>
            <person name="Guigo R."/>
            <person name="Alvarado L."/>
            <person name="Berlin A."/>
            <person name="Borenstein D."/>
            <person name="Chen Z."/>
            <person name="Engels R."/>
            <person name="Freedman E."/>
            <person name="Gellesch M."/>
            <person name="Goldberg J."/>
            <person name="Griggs A."/>
            <person name="Gujja S."/>
            <person name="Heiman D."/>
            <person name="Hepburn T."/>
            <person name="Howarth C."/>
            <person name="Jen D."/>
            <person name="Larson L."/>
            <person name="Lewis B."/>
            <person name="Mehta T."/>
            <person name="Park D."/>
            <person name="Pearson M."/>
            <person name="Roberts A."/>
            <person name="Saif S."/>
            <person name="Shenoy N."/>
            <person name="Sisk P."/>
            <person name="Stolte C."/>
            <person name="Sykes S."/>
            <person name="Walk T."/>
            <person name="White J."/>
            <person name="Yandava C."/>
            <person name="Burger G."/>
            <person name="Gray M.W."/>
            <person name="Holland P.W.H."/>
            <person name="King N."/>
            <person name="Lang F.B.F."/>
            <person name="Roger A.J."/>
            <person name="Ruiz-Trillo I."/>
            <person name="Lander E."/>
            <person name="Nusbaum C."/>
        </authorList>
    </citation>
    <scope>NUCLEOTIDE SEQUENCE [LARGE SCALE GENOMIC DNA]</scope>
    <source>
        <strain evidence="3">ATCC 38327</strain>
    </source>
</reference>
<evidence type="ECO:0000256" key="1">
    <source>
        <dbReference type="SAM" id="MobiDB-lite"/>
    </source>
</evidence>
<feature type="compositionally biased region" description="Pro residues" evidence="1">
    <location>
        <begin position="78"/>
        <end position="94"/>
    </location>
</feature>
<keyword evidence="3" id="KW-1185">Reference proteome</keyword>